<evidence type="ECO:0000256" key="1">
    <source>
        <dbReference type="ARBA" id="ARBA00004141"/>
    </source>
</evidence>
<evidence type="ECO:0000256" key="7">
    <source>
        <dbReference type="SAM" id="Phobius"/>
    </source>
</evidence>
<feature type="transmembrane region" description="Helical" evidence="7">
    <location>
        <begin position="245"/>
        <end position="264"/>
    </location>
</feature>
<feature type="transmembrane region" description="Helical" evidence="7">
    <location>
        <begin position="492"/>
        <end position="511"/>
    </location>
</feature>
<evidence type="ECO:0000256" key="4">
    <source>
        <dbReference type="ARBA" id="ARBA00022989"/>
    </source>
</evidence>
<evidence type="ECO:0000313" key="9">
    <source>
        <dbReference type="Proteomes" id="UP000179243"/>
    </source>
</evidence>
<feature type="transmembrane region" description="Helical" evidence="7">
    <location>
        <begin position="285"/>
        <end position="310"/>
    </location>
</feature>
<gene>
    <name evidence="8" type="ORF">A2519_11990</name>
</gene>
<evidence type="ECO:0000256" key="5">
    <source>
        <dbReference type="ARBA" id="ARBA00023136"/>
    </source>
</evidence>
<dbReference type="InterPro" id="IPR038377">
    <property type="entry name" value="Na/Glc_symporter_sf"/>
</dbReference>
<feature type="transmembrane region" description="Helical" evidence="7">
    <location>
        <begin position="160"/>
        <end position="180"/>
    </location>
</feature>
<sequence length="564" mass="61715">MNFQLQAIDAVVIIVFLIATIVVGLWYSRKAGTNKEEFFLAGRTLTWPLIGASLFATNISTQQFVGQGGLAYSIGIGACFFQLLGAVATMLLGLVFAPRFLRMRLYTLPQFMEERFSPGIRAFLSGFSIVTMAIAGLSGVLYSGAIIMQRVFNLESTFSLYISVVVLAVTAALYTLAGGLKSVVITDFIQNAVLLLGGLAILIFALIYASHMPDGLAGMWYLKEVAADGRIFSKWSLFRPYDHAIIPWFGLITGGLIVAINGHCTSQDYLQRCLGAKNIYHASMGSLFASLLKVVAVFLIGVPGVIAAYIFQGQNVVPDQAFTALIIKILPAGITGLVLAALIASIMSSVDSVLAACSSLYTVDFYLKKHKNIDEKKYVSVGRITMVVVMLIGILWIPVISSFSHLYVYFQQFISYIAPPIFTVYLFGLFYKRANHVGAMATLILGTAMGAFVFFLTSIKNMAVITFAEVAFMRNLLMGIHNFFPAWLTGMNFLYGCFYHFLFCVAAMLTFSHLTPPPPIEKQEAAKRNDKGGFDNETPYASRNVKIMTAAFIVALIAVFIAFS</sequence>
<comment type="subcellular location">
    <subcellularLocation>
        <location evidence="1">Membrane</location>
        <topology evidence="1">Multi-pass membrane protein</topology>
    </subcellularLocation>
</comment>
<reference evidence="8 9" key="1">
    <citation type="journal article" date="2016" name="Nat. Commun.">
        <title>Thousands of microbial genomes shed light on interconnected biogeochemical processes in an aquifer system.</title>
        <authorList>
            <person name="Anantharaman K."/>
            <person name="Brown C.T."/>
            <person name="Hug L.A."/>
            <person name="Sharon I."/>
            <person name="Castelle C.J."/>
            <person name="Probst A.J."/>
            <person name="Thomas B.C."/>
            <person name="Singh A."/>
            <person name="Wilkins M.J."/>
            <person name="Karaoz U."/>
            <person name="Brodie E.L."/>
            <person name="Williams K.H."/>
            <person name="Hubbard S.S."/>
            <person name="Banfield J.F."/>
        </authorList>
    </citation>
    <scope>NUCLEOTIDE SEQUENCE [LARGE SCALE GENOMIC DNA]</scope>
</reference>
<comment type="caution">
    <text evidence="8">The sequence shown here is derived from an EMBL/GenBank/DDBJ whole genome shotgun (WGS) entry which is preliminary data.</text>
</comment>
<organism evidence="8 9">
    <name type="scientific">Candidatus Raymondbacteria bacterium RIFOXYD12_FULL_49_13</name>
    <dbReference type="NCBI Taxonomy" id="1817890"/>
    <lineage>
        <taxon>Bacteria</taxon>
        <taxon>Raymondiibacteriota</taxon>
    </lineage>
</organism>
<evidence type="ECO:0000313" key="8">
    <source>
        <dbReference type="EMBL" id="OGK02519.1"/>
    </source>
</evidence>
<dbReference type="Pfam" id="PF00474">
    <property type="entry name" value="SSF"/>
    <property type="match status" value="1"/>
</dbReference>
<dbReference type="PANTHER" id="PTHR11819:SF195">
    <property type="entry name" value="SODIUM_GLUCOSE COTRANSPORTER 4"/>
    <property type="match status" value="1"/>
</dbReference>
<comment type="similarity">
    <text evidence="2 6">Belongs to the sodium:solute symporter (SSF) (TC 2.A.21) family.</text>
</comment>
<keyword evidence="5 7" id="KW-0472">Membrane</keyword>
<keyword evidence="3 7" id="KW-0812">Transmembrane</keyword>
<feature type="transmembrane region" description="Helical" evidence="7">
    <location>
        <begin position="545"/>
        <end position="563"/>
    </location>
</feature>
<feature type="transmembrane region" description="Helical" evidence="7">
    <location>
        <begin position="384"/>
        <end position="407"/>
    </location>
</feature>
<dbReference type="AlphaFoldDB" id="A0A1F7F794"/>
<dbReference type="GO" id="GO:0005886">
    <property type="term" value="C:plasma membrane"/>
    <property type="evidence" value="ECO:0007669"/>
    <property type="project" value="TreeGrafter"/>
</dbReference>
<protein>
    <recommendedName>
        <fullName evidence="10">Sodium:solute symporter</fullName>
    </recommendedName>
</protein>
<feature type="transmembrane region" description="Helical" evidence="7">
    <location>
        <begin position="38"/>
        <end position="59"/>
    </location>
</feature>
<dbReference type="Proteomes" id="UP000179243">
    <property type="component" value="Unassembled WGS sequence"/>
</dbReference>
<dbReference type="GO" id="GO:0005412">
    <property type="term" value="F:D-glucose:sodium symporter activity"/>
    <property type="evidence" value="ECO:0007669"/>
    <property type="project" value="TreeGrafter"/>
</dbReference>
<evidence type="ECO:0000256" key="3">
    <source>
        <dbReference type="ARBA" id="ARBA00022692"/>
    </source>
</evidence>
<dbReference type="InterPro" id="IPR001734">
    <property type="entry name" value="Na/solute_symporter"/>
</dbReference>
<accession>A0A1F7F794</accession>
<name>A0A1F7F794_UNCRA</name>
<dbReference type="EMBL" id="MFYX01000106">
    <property type="protein sequence ID" value="OGK02519.1"/>
    <property type="molecule type" value="Genomic_DNA"/>
</dbReference>
<feature type="transmembrane region" description="Helical" evidence="7">
    <location>
        <begin position="330"/>
        <end position="363"/>
    </location>
</feature>
<dbReference type="NCBIfam" id="TIGR00813">
    <property type="entry name" value="sss"/>
    <property type="match status" value="1"/>
</dbReference>
<evidence type="ECO:0000256" key="2">
    <source>
        <dbReference type="ARBA" id="ARBA00006434"/>
    </source>
</evidence>
<dbReference type="PANTHER" id="PTHR11819">
    <property type="entry name" value="SOLUTE CARRIER FAMILY 5"/>
    <property type="match status" value="1"/>
</dbReference>
<feature type="transmembrane region" description="Helical" evidence="7">
    <location>
        <begin position="122"/>
        <end position="148"/>
    </location>
</feature>
<evidence type="ECO:0000256" key="6">
    <source>
        <dbReference type="RuleBase" id="RU362091"/>
    </source>
</evidence>
<feature type="transmembrane region" description="Helical" evidence="7">
    <location>
        <begin position="413"/>
        <end position="431"/>
    </location>
</feature>
<feature type="transmembrane region" description="Helical" evidence="7">
    <location>
        <begin position="192"/>
        <end position="211"/>
    </location>
</feature>
<dbReference type="Gene3D" id="1.20.1730.10">
    <property type="entry name" value="Sodium/glucose cotransporter"/>
    <property type="match status" value="1"/>
</dbReference>
<feature type="transmembrane region" description="Helical" evidence="7">
    <location>
        <begin position="438"/>
        <end position="456"/>
    </location>
</feature>
<feature type="transmembrane region" description="Helical" evidence="7">
    <location>
        <begin position="71"/>
        <end position="101"/>
    </location>
</feature>
<dbReference type="PROSITE" id="PS50283">
    <property type="entry name" value="NA_SOLUT_SYMP_3"/>
    <property type="match status" value="1"/>
</dbReference>
<feature type="transmembrane region" description="Helical" evidence="7">
    <location>
        <begin position="6"/>
        <end position="26"/>
    </location>
</feature>
<evidence type="ECO:0008006" key="10">
    <source>
        <dbReference type="Google" id="ProtNLM"/>
    </source>
</evidence>
<proteinExistence type="inferred from homology"/>
<keyword evidence="4 7" id="KW-1133">Transmembrane helix</keyword>